<evidence type="ECO:0000256" key="2">
    <source>
        <dbReference type="ARBA" id="ARBA00006665"/>
    </source>
</evidence>
<keyword evidence="10" id="KW-1185">Reference proteome</keyword>
<feature type="transmembrane region" description="Helical" evidence="6">
    <location>
        <begin position="217"/>
        <end position="235"/>
    </location>
</feature>
<feature type="transmembrane region" description="Helical" evidence="6">
    <location>
        <begin position="120"/>
        <end position="141"/>
    </location>
</feature>
<dbReference type="EMBL" id="JAGGNH010000008">
    <property type="protein sequence ID" value="KAJ0965733.1"/>
    <property type="molecule type" value="Genomic_DNA"/>
</dbReference>
<evidence type="ECO:0000256" key="5">
    <source>
        <dbReference type="ARBA" id="ARBA00023136"/>
    </source>
</evidence>
<evidence type="ECO:0000256" key="3">
    <source>
        <dbReference type="ARBA" id="ARBA00022692"/>
    </source>
</evidence>
<dbReference type="GO" id="GO:0016020">
    <property type="term" value="C:membrane"/>
    <property type="evidence" value="ECO:0007669"/>
    <property type="project" value="UniProtKB-SubCell"/>
</dbReference>
<feature type="transmembrane region" description="Helical" evidence="6">
    <location>
        <begin position="345"/>
        <end position="366"/>
    </location>
</feature>
<protein>
    <recommendedName>
        <fullName evidence="11">Serine incorporator</fullName>
    </recommendedName>
</protein>
<feature type="transmembrane region" description="Helical" evidence="6">
    <location>
        <begin position="179"/>
        <end position="205"/>
    </location>
</feature>
<evidence type="ECO:0000256" key="6">
    <source>
        <dbReference type="SAM" id="Phobius"/>
    </source>
</evidence>
<dbReference type="InterPro" id="IPR005016">
    <property type="entry name" value="TDE1/TMS"/>
</dbReference>
<evidence type="ECO:0000313" key="8">
    <source>
        <dbReference type="EMBL" id="KAJ0965705.1"/>
    </source>
</evidence>
<keyword evidence="4 6" id="KW-1133">Transmembrane helix</keyword>
<dbReference type="AlphaFoldDB" id="A0A9D5H745"/>
<evidence type="ECO:0000256" key="4">
    <source>
        <dbReference type="ARBA" id="ARBA00022989"/>
    </source>
</evidence>
<evidence type="ECO:0000256" key="1">
    <source>
        <dbReference type="ARBA" id="ARBA00004141"/>
    </source>
</evidence>
<evidence type="ECO:0000313" key="10">
    <source>
        <dbReference type="Proteomes" id="UP001085076"/>
    </source>
</evidence>
<evidence type="ECO:0000256" key="7">
    <source>
        <dbReference type="SAM" id="SignalP"/>
    </source>
</evidence>
<feature type="transmembrane region" description="Helical" evidence="6">
    <location>
        <begin position="242"/>
        <end position="260"/>
    </location>
</feature>
<keyword evidence="5 6" id="KW-0472">Membrane</keyword>
<reference evidence="9" key="1">
    <citation type="submission" date="2021-03" db="EMBL/GenBank/DDBJ databases">
        <authorList>
            <person name="Li Z."/>
            <person name="Yang C."/>
        </authorList>
    </citation>
    <scope>NUCLEOTIDE SEQUENCE</scope>
    <source>
        <strain evidence="9">Dzin_1.0</strain>
        <tissue evidence="9">Leaf</tissue>
    </source>
</reference>
<comment type="caution">
    <text evidence="9">The sequence shown here is derived from an EMBL/GenBank/DDBJ whole genome shotgun (WGS) entry which is preliminary data.</text>
</comment>
<proteinExistence type="inferred from homology"/>
<keyword evidence="3 6" id="KW-0812">Transmembrane</keyword>
<dbReference type="OrthoDB" id="5963193at2759"/>
<feature type="chain" id="PRO_5040045639" description="Serine incorporator" evidence="7">
    <location>
        <begin position="19"/>
        <end position="415"/>
    </location>
</feature>
<comment type="subcellular location">
    <subcellularLocation>
        <location evidence="1">Membrane</location>
        <topology evidence="1">Multi-pass membrane protein</topology>
    </subcellularLocation>
</comment>
<dbReference type="EMBL" id="JAGGNH010000008">
    <property type="protein sequence ID" value="KAJ0965705.1"/>
    <property type="molecule type" value="Genomic_DNA"/>
</dbReference>
<dbReference type="PANTHER" id="PTHR10383:SF54">
    <property type="entry name" value="SERINC-DOMAIN CONTAINING SERINE AND SPHINGOLIPID BIOSYNTHESIS PROTEIN"/>
    <property type="match status" value="1"/>
</dbReference>
<dbReference type="PANTHER" id="PTHR10383">
    <property type="entry name" value="SERINE INCORPORATOR"/>
    <property type="match status" value="1"/>
</dbReference>
<accession>A0A9D5H745</accession>
<evidence type="ECO:0008006" key="11">
    <source>
        <dbReference type="Google" id="ProtNLM"/>
    </source>
</evidence>
<name>A0A9D5H745_9LILI</name>
<gene>
    <name evidence="8" type="ORF">J5N97_026843</name>
    <name evidence="9" type="ORF">J5N97_026871</name>
</gene>
<comment type="similarity">
    <text evidence="2">Belongs to the TDE1 family.</text>
</comment>
<dbReference type="Pfam" id="PF03348">
    <property type="entry name" value="Serinc"/>
    <property type="match status" value="1"/>
</dbReference>
<feature type="signal peptide" evidence="7">
    <location>
        <begin position="1"/>
        <end position="18"/>
    </location>
</feature>
<feature type="transmembrane region" description="Helical" evidence="6">
    <location>
        <begin position="386"/>
        <end position="410"/>
    </location>
</feature>
<dbReference type="Proteomes" id="UP001085076">
    <property type="component" value="Miscellaneous, Linkage group lg08"/>
</dbReference>
<feature type="transmembrane region" description="Helical" evidence="6">
    <location>
        <begin position="147"/>
        <end position="167"/>
    </location>
</feature>
<feature type="transmembrane region" description="Helical" evidence="6">
    <location>
        <begin position="79"/>
        <end position="99"/>
    </location>
</feature>
<reference evidence="9" key="2">
    <citation type="journal article" date="2022" name="Hortic Res">
        <title>The genome of Dioscorea zingiberensis sheds light on the biosynthesis, origin and evolution of the medicinally important diosgenin saponins.</title>
        <authorList>
            <person name="Li Y."/>
            <person name="Tan C."/>
            <person name="Li Z."/>
            <person name="Guo J."/>
            <person name="Li S."/>
            <person name="Chen X."/>
            <person name="Wang C."/>
            <person name="Dai X."/>
            <person name="Yang H."/>
            <person name="Song W."/>
            <person name="Hou L."/>
            <person name="Xu J."/>
            <person name="Tong Z."/>
            <person name="Xu A."/>
            <person name="Yuan X."/>
            <person name="Wang W."/>
            <person name="Yang Q."/>
            <person name="Chen L."/>
            <person name="Sun Z."/>
            <person name="Wang K."/>
            <person name="Pan B."/>
            <person name="Chen J."/>
            <person name="Bao Y."/>
            <person name="Liu F."/>
            <person name="Qi X."/>
            <person name="Gang D.R."/>
            <person name="Wen J."/>
            <person name="Li J."/>
        </authorList>
    </citation>
    <scope>NUCLEOTIDE SEQUENCE</scope>
    <source>
        <strain evidence="9">Dzin_1.0</strain>
    </source>
</reference>
<organism evidence="9 10">
    <name type="scientific">Dioscorea zingiberensis</name>
    <dbReference type="NCBI Taxonomy" id="325984"/>
    <lineage>
        <taxon>Eukaryota</taxon>
        <taxon>Viridiplantae</taxon>
        <taxon>Streptophyta</taxon>
        <taxon>Embryophyta</taxon>
        <taxon>Tracheophyta</taxon>
        <taxon>Spermatophyta</taxon>
        <taxon>Magnoliopsida</taxon>
        <taxon>Liliopsida</taxon>
        <taxon>Dioscoreales</taxon>
        <taxon>Dioscoreaceae</taxon>
        <taxon>Dioscorea</taxon>
    </lineage>
</organism>
<sequence>MWAASCLASCCATCACSACQSVVGGISRRSARIAYCGLFALSLVLSWVLREVAAPLLESIPWINHFHKTPDREWFETDAVLRVSLGNFLFFTILAVLMLGIKDQKDPRDRIHHGGWMAKVVCWCTIVFLMFFVPNGLVSFYEGISKFGSGLFLLVQVVLLLDFVHSWNDNWVQKDEQFWYMALLIVSLVCYLATFSFSGLLFHWFTPSGHDCGLNTFFIVFTLILVFAFAVVALHPKINGSLLPASVISLYCMYLCYSGLSSEPRDYECNGLHKHSKAVSTGSLTLGLATTVLSVVYSAVRAGSSTTFISPPTSPRASSEKPLLPFNKVDEQEDRKKDEPRPVSYSYAFFHLIFSLASMYSAMLLTGWSTSVGESGKLVDVGWPSVWVRIVTGWATAALFIWSLVAPILFPDREF</sequence>
<feature type="transmembrane region" description="Helical" evidence="6">
    <location>
        <begin position="280"/>
        <end position="300"/>
    </location>
</feature>
<evidence type="ECO:0000313" key="9">
    <source>
        <dbReference type="EMBL" id="KAJ0965733.1"/>
    </source>
</evidence>
<keyword evidence="7" id="KW-0732">Signal</keyword>